<dbReference type="GO" id="GO:0016787">
    <property type="term" value="F:hydrolase activity"/>
    <property type="evidence" value="ECO:0007669"/>
    <property type="project" value="InterPro"/>
</dbReference>
<feature type="domain" description="Calcineurin-like phosphoesterase" evidence="1">
    <location>
        <begin position="8"/>
        <end position="206"/>
    </location>
</feature>
<organism evidence="2 3">
    <name type="scientific">Friedmanniomyces endolithicus</name>
    <dbReference type="NCBI Taxonomy" id="329885"/>
    <lineage>
        <taxon>Eukaryota</taxon>
        <taxon>Fungi</taxon>
        <taxon>Dikarya</taxon>
        <taxon>Ascomycota</taxon>
        <taxon>Pezizomycotina</taxon>
        <taxon>Dothideomycetes</taxon>
        <taxon>Dothideomycetidae</taxon>
        <taxon>Mycosphaerellales</taxon>
        <taxon>Teratosphaeriaceae</taxon>
        <taxon>Friedmanniomyces</taxon>
    </lineage>
</organism>
<dbReference type="EMBL" id="NAJP01000104">
    <property type="protein sequence ID" value="TKA30220.1"/>
    <property type="molecule type" value="Genomic_DNA"/>
</dbReference>
<accession>A0A4U0U515</accession>
<dbReference type="AlphaFoldDB" id="A0A4U0U515"/>
<evidence type="ECO:0000313" key="2">
    <source>
        <dbReference type="EMBL" id="TKA30220.1"/>
    </source>
</evidence>
<gene>
    <name evidence="2" type="ORF">B0A54_15414</name>
</gene>
<protein>
    <recommendedName>
        <fullName evidence="1">Calcineurin-like phosphoesterase domain-containing protein</fullName>
    </recommendedName>
</protein>
<dbReference type="Gene3D" id="3.60.21.10">
    <property type="match status" value="1"/>
</dbReference>
<dbReference type="PANTHER" id="PTHR12905">
    <property type="entry name" value="METALLOPHOSPHOESTERASE"/>
    <property type="match status" value="1"/>
</dbReference>
<reference evidence="2 3" key="1">
    <citation type="submission" date="2017-03" db="EMBL/GenBank/DDBJ databases">
        <title>Genomes of endolithic fungi from Antarctica.</title>
        <authorList>
            <person name="Coleine C."/>
            <person name="Masonjones S."/>
            <person name="Stajich J.E."/>
        </authorList>
    </citation>
    <scope>NUCLEOTIDE SEQUENCE [LARGE SCALE GENOMIC DNA]</scope>
    <source>
        <strain evidence="2 3">CCFEE 5311</strain>
    </source>
</reference>
<dbReference type="OrthoDB" id="630188at2759"/>
<comment type="caution">
    <text evidence="2">The sequence shown here is derived from an EMBL/GenBank/DDBJ whole genome shotgun (WGS) entry which is preliminary data.</text>
</comment>
<dbReference type="Proteomes" id="UP000310066">
    <property type="component" value="Unassembled WGS sequence"/>
</dbReference>
<dbReference type="PANTHER" id="PTHR12905:SF16">
    <property type="entry name" value="SER_THR PROTEIN PHOSPHATASE FAMILY PROTEIN (AFU_ORTHOLOGUE AFUA_1G06000)"/>
    <property type="match status" value="1"/>
</dbReference>
<proteinExistence type="predicted"/>
<sequence length="309" mass="33794">MTPHTQKLRVVCISDTHNHSPGEGFTLPKGDVLIHAGDLTNQGSYAELKKAVDWIEKVDFAVKVVVAGNHDLSLDAAYELKHAEGWRVQPTDTGLCRKLLTENKSFTYLENSSALIEIPDKNVSLRVFGSPYSPDRGRQNWAFQYPDERAEEIWSAILDDTDVLVTHTPPAGHCDTSSHWVEGGCPGLTATIGRVKPLLHVCGHCHEGRGAEMLRWGERPGTVAIVRKWEDPGAGNKKQSLLNLTGSRAGEMPLEVNQETAVVNASIVARSFGRGGMAFNKPIVVDLVVPVLRHREAECSEPDASVRGP</sequence>
<dbReference type="SUPFAM" id="SSF56300">
    <property type="entry name" value="Metallo-dependent phosphatases"/>
    <property type="match status" value="1"/>
</dbReference>
<dbReference type="InterPro" id="IPR004843">
    <property type="entry name" value="Calcineurin-like_PHP"/>
</dbReference>
<evidence type="ECO:0000259" key="1">
    <source>
        <dbReference type="Pfam" id="PF00149"/>
    </source>
</evidence>
<evidence type="ECO:0000313" key="3">
    <source>
        <dbReference type="Proteomes" id="UP000310066"/>
    </source>
</evidence>
<name>A0A4U0U515_9PEZI</name>
<dbReference type="InterPro" id="IPR051693">
    <property type="entry name" value="UPF0046_metallophosphoest"/>
</dbReference>
<dbReference type="CDD" id="cd07379">
    <property type="entry name" value="MPP_239FB"/>
    <property type="match status" value="1"/>
</dbReference>
<dbReference type="Pfam" id="PF00149">
    <property type="entry name" value="Metallophos"/>
    <property type="match status" value="1"/>
</dbReference>
<dbReference type="InterPro" id="IPR029052">
    <property type="entry name" value="Metallo-depent_PP-like"/>
</dbReference>